<gene>
    <name evidence="1" type="ORF">AF335_09255</name>
</gene>
<evidence type="ECO:0000313" key="1">
    <source>
        <dbReference type="EMBL" id="PNE34692.1"/>
    </source>
</evidence>
<sequence length="61" mass="6653">MAGGGREECYEVCHAEDDDLVRIVHHPRPAQDIAGGLRALAQQVPWAARSPWPSTSRPPPP</sequence>
<protein>
    <submittedName>
        <fullName evidence="1">Uncharacterized protein</fullName>
    </submittedName>
</protein>
<accession>A0A2N8P0Z3</accession>
<dbReference type="AlphaFoldDB" id="A0A2N8P0Z3"/>
<name>A0A2N8P0Z3_STREU</name>
<dbReference type="EMBL" id="LGUI01000002">
    <property type="protein sequence ID" value="PNE34692.1"/>
    <property type="molecule type" value="Genomic_DNA"/>
</dbReference>
<keyword evidence="2" id="KW-1185">Reference proteome</keyword>
<proteinExistence type="predicted"/>
<evidence type="ECO:0000313" key="2">
    <source>
        <dbReference type="Proteomes" id="UP000235945"/>
    </source>
</evidence>
<reference evidence="2" key="1">
    <citation type="submission" date="2015-07" db="EMBL/GenBank/DDBJ databases">
        <authorList>
            <person name="Graham D.E."/>
            <person name="Giannone R.J."/>
            <person name="Gulvik C.A."/>
            <person name="Hettich R.L."/>
            <person name="Klingeman D.M."/>
            <person name="Mahan K.M."/>
            <person name="Parry R.J."/>
            <person name="Spain J.C."/>
        </authorList>
    </citation>
    <scope>NUCLEOTIDE SEQUENCE [LARGE SCALE GENOMIC DNA]</scope>
    <source>
        <strain evidence="2">ATCC 27428</strain>
    </source>
</reference>
<comment type="caution">
    <text evidence="1">The sequence shown here is derived from an EMBL/GenBank/DDBJ whole genome shotgun (WGS) entry which is preliminary data.</text>
</comment>
<organism evidence="1 2">
    <name type="scientific">Streptomyces eurocidicus</name>
    <name type="common">Streptoverticillium eurocidicus</name>
    <dbReference type="NCBI Taxonomy" id="66423"/>
    <lineage>
        <taxon>Bacteria</taxon>
        <taxon>Bacillati</taxon>
        <taxon>Actinomycetota</taxon>
        <taxon>Actinomycetes</taxon>
        <taxon>Kitasatosporales</taxon>
        <taxon>Streptomycetaceae</taxon>
        <taxon>Streptomyces</taxon>
    </lineage>
</organism>
<dbReference type="Proteomes" id="UP000235945">
    <property type="component" value="Unassembled WGS sequence"/>
</dbReference>